<protein>
    <recommendedName>
        <fullName evidence="3">Carboxypeptidase-like regulatory domain-containing protein</fullName>
    </recommendedName>
</protein>
<feature type="signal peptide" evidence="1">
    <location>
        <begin position="1"/>
        <end position="20"/>
    </location>
</feature>
<evidence type="ECO:0000256" key="1">
    <source>
        <dbReference type="SAM" id="SignalP"/>
    </source>
</evidence>
<evidence type="ECO:0000313" key="2">
    <source>
        <dbReference type="EMBL" id="CBL88231.1"/>
    </source>
</evidence>
<keyword evidence="1" id="KW-0732">Signal</keyword>
<dbReference type="SUPFAM" id="SSF49464">
    <property type="entry name" value="Carboxypeptidase regulatory domain-like"/>
    <property type="match status" value="1"/>
</dbReference>
<name>F4MNJ6_9FLAO</name>
<dbReference type="InterPro" id="IPR008969">
    <property type="entry name" value="CarboxyPept-like_regulatory"/>
</dbReference>
<evidence type="ECO:0008006" key="3">
    <source>
        <dbReference type="Google" id="ProtNLM"/>
    </source>
</evidence>
<dbReference type="Pfam" id="PF13715">
    <property type="entry name" value="CarbopepD_reg_2"/>
    <property type="match status" value="1"/>
</dbReference>
<dbReference type="AlphaFoldDB" id="F4MNJ6"/>
<reference evidence="2" key="1">
    <citation type="submission" date="2010-05" db="EMBL/GenBank/DDBJ databases">
        <authorList>
            <person name="Genoscope - CEA"/>
        </authorList>
    </citation>
    <scope>NUCLEOTIDE SEQUENCE</scope>
</reference>
<gene>
    <name evidence="2" type="ORF">S3_860_0016</name>
</gene>
<proteinExistence type="predicted"/>
<sequence>MFKKSSVVYLFLFLSLVFNAQETIKVEGLIVDKDKYSIPYAAVSILLKSIGTASNDDGGFVLKLTQENLNDTITVSTLGFATFKIKVQDFIKLEEKIITLDEDVVSLDEITLINYKFYVKDALNNLKNTTQRKGHQLNILYRRFSNENGVSRFLVEHYLKVYDRGPTSNEFEEIEVVESRKSNDYRFAKKKQTFHAAVMIAKQNPLRKGIYRNDYKWEVIDDTSYDGEDVIVVEGKEKENPNKWIKLYIGVDTKGIYKLENSMHNAVYIYKKNKEGKLVLSYHNREYIFNEKMTPYMKKLLKLNSNMMKLSYRHEAIVLGVVTNRKKIRVRGNIIKRKDIGDYNIKYNSDFWKNINLPPDSKFYKRSAQQLEKLFDIPLENQFKLIKN</sequence>
<feature type="chain" id="PRO_5003311391" description="Carboxypeptidase-like regulatory domain-containing protein" evidence="1">
    <location>
        <begin position="21"/>
        <end position="388"/>
    </location>
</feature>
<dbReference type="EMBL" id="FQ032834">
    <property type="protein sequence ID" value="CBL88231.1"/>
    <property type="molecule type" value="Genomic_DNA"/>
</dbReference>
<organism evidence="2">
    <name type="scientific">uncultured Polaribacter sp</name>
    <dbReference type="NCBI Taxonomy" id="174711"/>
    <lineage>
        <taxon>Bacteria</taxon>
        <taxon>Pseudomonadati</taxon>
        <taxon>Bacteroidota</taxon>
        <taxon>Flavobacteriia</taxon>
        <taxon>Flavobacteriales</taxon>
        <taxon>Flavobacteriaceae</taxon>
        <taxon>environmental samples</taxon>
    </lineage>
</organism>
<accession>F4MNJ6</accession>
<reference evidence="2" key="2">
    <citation type="journal article" date="2012" name="Environ. Microbiol.">
        <title>Genomic content of uncultured Bacteroidetes from contrasting oceanic provinces in the North Atlantic Ocean.</title>
        <authorList>
            <person name="Gomez-Pereira P.R."/>
            <person name="Schuler M."/>
            <person name="Fuchs B.M."/>
            <person name="Bennke C."/>
            <person name="Teeling H."/>
            <person name="Waldmann J."/>
            <person name="Richter M."/>
            <person name="Barbe V."/>
            <person name="Bataille E."/>
            <person name="Glockner F.O."/>
            <person name="Amann R."/>
        </authorList>
    </citation>
    <scope>NUCLEOTIDE SEQUENCE</scope>
</reference>